<evidence type="ECO:0000313" key="3">
    <source>
        <dbReference type="EMBL" id="SFD53397.1"/>
    </source>
</evidence>
<gene>
    <name evidence="3" type="ORF">SAMN04488523_101268</name>
</gene>
<keyword evidence="4" id="KW-1185">Reference proteome</keyword>
<reference evidence="3 4" key="1">
    <citation type="submission" date="2016-10" db="EMBL/GenBank/DDBJ databases">
        <authorList>
            <person name="de Groot N.N."/>
        </authorList>
    </citation>
    <scope>NUCLEOTIDE SEQUENCE [LARGE SCALE GENOMIC DNA]</scope>
    <source>
        <strain evidence="3 4">DSM 11443</strain>
    </source>
</reference>
<dbReference type="GO" id="GO:0006751">
    <property type="term" value="P:glutathione catabolic process"/>
    <property type="evidence" value="ECO:0007669"/>
    <property type="project" value="InterPro"/>
</dbReference>
<evidence type="ECO:0000313" key="4">
    <source>
        <dbReference type="Proteomes" id="UP000198977"/>
    </source>
</evidence>
<dbReference type="GO" id="GO:0061928">
    <property type="term" value="F:glutathione specific gamma-glutamylcyclotransferase activity"/>
    <property type="evidence" value="ECO:0007669"/>
    <property type="project" value="UniProtKB-EC"/>
</dbReference>
<dbReference type="PANTHER" id="PTHR12192:SF2">
    <property type="entry name" value="GLUTATHIONE-SPECIFIC GAMMA-GLUTAMYLCYCLOTRANSFERASE 2"/>
    <property type="match status" value="1"/>
</dbReference>
<protein>
    <recommendedName>
        <fullName evidence="1">glutathione-specific gamma-glutamylcyclotransferase</fullName>
        <ecNumber evidence="1">4.3.2.7</ecNumber>
    </recommendedName>
</protein>
<dbReference type="PANTHER" id="PTHR12192">
    <property type="entry name" value="CATION TRANSPORT PROTEIN CHAC-RELATED"/>
    <property type="match status" value="1"/>
</dbReference>
<dbReference type="InterPro" id="IPR006840">
    <property type="entry name" value="ChaC"/>
</dbReference>
<dbReference type="AlphaFoldDB" id="A0A1I1T431"/>
<dbReference type="Proteomes" id="UP000198977">
    <property type="component" value="Unassembled WGS sequence"/>
</dbReference>
<name>A0A1I1T431_9RHOB</name>
<dbReference type="InterPro" id="IPR036568">
    <property type="entry name" value="GGCT-like_sf"/>
</dbReference>
<dbReference type="SUPFAM" id="SSF110857">
    <property type="entry name" value="Gamma-glutamyl cyclotransferase-like"/>
    <property type="match status" value="1"/>
</dbReference>
<dbReference type="OrthoDB" id="9795692at2"/>
<dbReference type="EMBL" id="FOMW01000001">
    <property type="protein sequence ID" value="SFD53397.1"/>
    <property type="molecule type" value="Genomic_DNA"/>
</dbReference>
<dbReference type="Pfam" id="PF04752">
    <property type="entry name" value="ChaC"/>
    <property type="match status" value="1"/>
</dbReference>
<dbReference type="CDD" id="cd06661">
    <property type="entry name" value="GGCT_like"/>
    <property type="match status" value="1"/>
</dbReference>
<proteinExistence type="predicted"/>
<dbReference type="STRING" id="74348.SAMN04488523_101268"/>
<keyword evidence="2" id="KW-0456">Lyase</keyword>
<dbReference type="Gene3D" id="3.10.490.10">
    <property type="entry name" value="Gamma-glutamyl cyclotransferase-like"/>
    <property type="match status" value="1"/>
</dbReference>
<dbReference type="InterPro" id="IPR013024">
    <property type="entry name" value="GGCT-like"/>
</dbReference>
<sequence length="176" mass="19458">MAMWVFGYGSLLWNPGFEVAERVIGTLPGYARSFCMRSIHHRGTEDVPGLVLALDEDVGSACEGIALRVAEGHEDATLEYLRERELISSAYVEKNLQIRLTDGRDVVAVTYVIDEAHEQYCGGLPLEEQAHIIARAVGGRGPNTEYLYNTATHLSEVGLHDPALEWLHDRVKAIAP</sequence>
<organism evidence="3 4">
    <name type="scientific">Sulfitobacter brevis</name>
    <dbReference type="NCBI Taxonomy" id="74348"/>
    <lineage>
        <taxon>Bacteria</taxon>
        <taxon>Pseudomonadati</taxon>
        <taxon>Pseudomonadota</taxon>
        <taxon>Alphaproteobacteria</taxon>
        <taxon>Rhodobacterales</taxon>
        <taxon>Roseobacteraceae</taxon>
        <taxon>Sulfitobacter</taxon>
    </lineage>
</organism>
<evidence type="ECO:0000256" key="1">
    <source>
        <dbReference type="ARBA" id="ARBA00012344"/>
    </source>
</evidence>
<dbReference type="GO" id="GO:0005737">
    <property type="term" value="C:cytoplasm"/>
    <property type="evidence" value="ECO:0007669"/>
    <property type="project" value="TreeGrafter"/>
</dbReference>
<dbReference type="EC" id="4.3.2.7" evidence="1"/>
<evidence type="ECO:0000256" key="2">
    <source>
        <dbReference type="ARBA" id="ARBA00023239"/>
    </source>
</evidence>
<dbReference type="RefSeq" id="WP_093922012.1">
    <property type="nucleotide sequence ID" value="NZ_FOMW01000001.1"/>
</dbReference>
<accession>A0A1I1T431</accession>